<reference evidence="3 4" key="1">
    <citation type="submission" date="2019-04" db="EMBL/GenBank/DDBJ databases">
        <title>An improved genome assembly and genetic linkage map for asparagus bean, Vigna unguiculata ssp. sesquipedialis.</title>
        <authorList>
            <person name="Xia Q."/>
            <person name="Zhang R."/>
            <person name="Dong Y."/>
        </authorList>
    </citation>
    <scope>NUCLEOTIDE SEQUENCE [LARGE SCALE GENOMIC DNA]</scope>
    <source>
        <tissue evidence="3">Leaf</tissue>
    </source>
</reference>
<feature type="signal peptide" evidence="1">
    <location>
        <begin position="1"/>
        <end position="27"/>
    </location>
</feature>
<dbReference type="EMBL" id="CP039349">
    <property type="protein sequence ID" value="QCD94891.1"/>
    <property type="molecule type" value="Genomic_DNA"/>
</dbReference>
<dbReference type="InterPro" id="IPR001810">
    <property type="entry name" value="F-box_dom"/>
</dbReference>
<keyword evidence="4" id="KW-1185">Reference proteome</keyword>
<accession>A0A4D6M2X3</accession>
<dbReference type="SUPFAM" id="SSF52047">
    <property type="entry name" value="RNI-like"/>
    <property type="match status" value="2"/>
</dbReference>
<evidence type="ECO:0000313" key="4">
    <source>
        <dbReference type="Proteomes" id="UP000501690"/>
    </source>
</evidence>
<dbReference type="InterPro" id="IPR006566">
    <property type="entry name" value="FBD"/>
</dbReference>
<dbReference type="InterPro" id="IPR053781">
    <property type="entry name" value="F-box_AtFBL13-like"/>
</dbReference>
<dbReference type="SMART" id="SM00579">
    <property type="entry name" value="FBD"/>
    <property type="match status" value="1"/>
</dbReference>
<dbReference type="PANTHER" id="PTHR31900">
    <property type="entry name" value="F-BOX/RNI SUPERFAMILY PROTEIN-RELATED"/>
    <property type="match status" value="1"/>
</dbReference>
<feature type="chain" id="PRO_5020033590" description="FBD domain-containing protein" evidence="1">
    <location>
        <begin position="28"/>
        <end position="660"/>
    </location>
</feature>
<dbReference type="InterPro" id="IPR050232">
    <property type="entry name" value="FBL13/AtMIF1-like"/>
</dbReference>
<keyword evidence="1" id="KW-0732">Signal</keyword>
<dbReference type="AlphaFoldDB" id="A0A4D6M2X3"/>
<gene>
    <name evidence="3" type="ORF">DEO72_LG5g2980</name>
</gene>
<dbReference type="Gene3D" id="1.20.1280.50">
    <property type="match status" value="1"/>
</dbReference>
<evidence type="ECO:0000259" key="2">
    <source>
        <dbReference type="SMART" id="SM00579"/>
    </source>
</evidence>
<dbReference type="Pfam" id="PF24758">
    <property type="entry name" value="LRR_At5g56370"/>
    <property type="match status" value="2"/>
</dbReference>
<evidence type="ECO:0000256" key="1">
    <source>
        <dbReference type="SAM" id="SignalP"/>
    </source>
</evidence>
<dbReference type="Pfam" id="PF08387">
    <property type="entry name" value="FBD"/>
    <property type="match status" value="1"/>
</dbReference>
<organism evidence="3 4">
    <name type="scientific">Vigna unguiculata</name>
    <name type="common">Cowpea</name>
    <dbReference type="NCBI Taxonomy" id="3917"/>
    <lineage>
        <taxon>Eukaryota</taxon>
        <taxon>Viridiplantae</taxon>
        <taxon>Streptophyta</taxon>
        <taxon>Embryophyta</taxon>
        <taxon>Tracheophyta</taxon>
        <taxon>Spermatophyta</taxon>
        <taxon>Magnoliopsida</taxon>
        <taxon>eudicotyledons</taxon>
        <taxon>Gunneridae</taxon>
        <taxon>Pentapetalae</taxon>
        <taxon>rosids</taxon>
        <taxon>fabids</taxon>
        <taxon>Fabales</taxon>
        <taxon>Fabaceae</taxon>
        <taxon>Papilionoideae</taxon>
        <taxon>50 kb inversion clade</taxon>
        <taxon>NPAAA clade</taxon>
        <taxon>indigoferoid/millettioid clade</taxon>
        <taxon>Phaseoleae</taxon>
        <taxon>Vigna</taxon>
    </lineage>
</organism>
<dbReference type="InterPro" id="IPR055411">
    <property type="entry name" value="LRR_FXL15/At3g58940/PEG3-like"/>
</dbReference>
<dbReference type="CDD" id="cd22160">
    <property type="entry name" value="F-box_AtFBL13-like"/>
    <property type="match status" value="1"/>
</dbReference>
<feature type="domain" description="FBD" evidence="2">
    <location>
        <begin position="587"/>
        <end position="657"/>
    </location>
</feature>
<proteinExistence type="predicted"/>
<evidence type="ECO:0000313" key="3">
    <source>
        <dbReference type="EMBL" id="QCD94891.1"/>
    </source>
</evidence>
<dbReference type="Proteomes" id="UP000501690">
    <property type="component" value="Linkage Group LG5"/>
</dbReference>
<dbReference type="Pfam" id="PF00646">
    <property type="entry name" value="F-box"/>
    <property type="match status" value="1"/>
</dbReference>
<dbReference type="SUPFAM" id="SSF81383">
    <property type="entry name" value="F-box domain"/>
    <property type="match status" value="1"/>
</dbReference>
<dbReference type="PANTHER" id="PTHR31900:SF34">
    <property type="entry name" value="EMB|CAB62440.1-RELATED"/>
    <property type="match status" value="1"/>
</dbReference>
<dbReference type="InterPro" id="IPR036047">
    <property type="entry name" value="F-box-like_dom_sf"/>
</dbReference>
<dbReference type="Gene3D" id="3.80.10.10">
    <property type="entry name" value="Ribonuclease Inhibitor"/>
    <property type="match status" value="2"/>
</dbReference>
<sequence length="660" mass="76823">MADMISNFSADILLYILSFLPTKQVVATSVLCKRWNLLWRSVPSFDFCIGNENRKETYDQFFHSVFSFLRSRDRDQPLLRFRLNYFFNSFDPTIRYSYSAIRDTESIIKKRIEDAVSGSARIQHLDLSLDLYIVMPSVVFTFKTLVFLKLANITVKNIPFVDFPMLKILHLNCVLFSKGLDLSQLLSGCPNLEDLEVKHILIHGERKFSRLYNLINMAAKLFPFEIVKNVKVLSSDMFRQQEWIFDFQNLVQLKLDNLYIKNNWVELLETLRHCPMLQTLAIGYIDKITFGSSAEGHEEAVLPDPQSVPACISSHLKTFPSFDFCIGNENRKETYDQFFHSVFSFLRSRDRDQPLLRFRLNYFFNSFDPTIRYSYSAIRDTESIIKKRIEDAVSGSARIQHLDLSLDLYIVMPSVVFTFKTLVFLKLANITVKNIPFVDFPMLKILHLNCVLFSKGLDLSQLLSGCPNLEDLEVKHILIHGERKFSRLYNLINMAAKLFPFEIVKNVKVLSSDMFRQQEWIFDFQNLVQLKLDNLYIKNNWVELLETLRHCPMLQTLAIGYIDKITFGSSAEGHEEAVLPDPQSVPACISSHLKTCTLECYRGSIDELLFARYIMQNAKYLRTMKIKIFSYNGEKLNMIRDLSSCMKSSDTCKLSFHNYY</sequence>
<dbReference type="InterPro" id="IPR032675">
    <property type="entry name" value="LRR_dom_sf"/>
</dbReference>
<protein>
    <recommendedName>
        <fullName evidence="2">FBD domain-containing protein</fullName>
    </recommendedName>
</protein>
<name>A0A4D6M2X3_VIGUN</name>